<dbReference type="PANTHER" id="PTHR37984">
    <property type="entry name" value="PROTEIN CBG26694"/>
    <property type="match status" value="1"/>
</dbReference>
<evidence type="ECO:0000313" key="3">
    <source>
        <dbReference type="EMBL" id="KAK2571652.1"/>
    </source>
</evidence>
<dbReference type="PANTHER" id="PTHR37984:SF13">
    <property type="entry name" value="RIBONUCLEASE H"/>
    <property type="match status" value="1"/>
</dbReference>
<evidence type="ECO:0000256" key="1">
    <source>
        <dbReference type="ARBA" id="ARBA00022801"/>
    </source>
</evidence>
<keyword evidence="4" id="KW-1185">Reference proteome</keyword>
<dbReference type="InterPro" id="IPR021109">
    <property type="entry name" value="Peptidase_aspartic_dom_sf"/>
</dbReference>
<dbReference type="GO" id="GO:0006508">
    <property type="term" value="P:proteolysis"/>
    <property type="evidence" value="ECO:0007669"/>
    <property type="project" value="InterPro"/>
</dbReference>
<dbReference type="Gene3D" id="2.40.70.10">
    <property type="entry name" value="Acid Proteases"/>
    <property type="match status" value="1"/>
</dbReference>
<comment type="caution">
    <text evidence="3">The sequence shown here is derived from an EMBL/GenBank/DDBJ whole genome shotgun (WGS) entry which is preliminary data.</text>
</comment>
<evidence type="ECO:0000313" key="4">
    <source>
        <dbReference type="Proteomes" id="UP001249851"/>
    </source>
</evidence>
<dbReference type="PROSITE" id="PS50175">
    <property type="entry name" value="ASP_PROT_RETROV"/>
    <property type="match status" value="1"/>
</dbReference>
<dbReference type="Proteomes" id="UP001249851">
    <property type="component" value="Unassembled WGS sequence"/>
</dbReference>
<organism evidence="3 4">
    <name type="scientific">Acropora cervicornis</name>
    <name type="common">Staghorn coral</name>
    <dbReference type="NCBI Taxonomy" id="6130"/>
    <lineage>
        <taxon>Eukaryota</taxon>
        <taxon>Metazoa</taxon>
        <taxon>Cnidaria</taxon>
        <taxon>Anthozoa</taxon>
        <taxon>Hexacorallia</taxon>
        <taxon>Scleractinia</taxon>
        <taxon>Astrocoeniina</taxon>
        <taxon>Acroporidae</taxon>
        <taxon>Acropora</taxon>
    </lineage>
</organism>
<dbReference type="AlphaFoldDB" id="A0AAD9VF36"/>
<dbReference type="InterPro" id="IPR001995">
    <property type="entry name" value="Peptidase_A2_cat"/>
</dbReference>
<proteinExistence type="predicted"/>
<dbReference type="GO" id="GO:0004190">
    <property type="term" value="F:aspartic-type endopeptidase activity"/>
    <property type="evidence" value="ECO:0007669"/>
    <property type="project" value="InterPro"/>
</dbReference>
<accession>A0AAD9VF36</accession>
<dbReference type="InterPro" id="IPR050951">
    <property type="entry name" value="Retrovirus_Pol_polyprotein"/>
</dbReference>
<reference evidence="3" key="1">
    <citation type="journal article" date="2023" name="G3 (Bethesda)">
        <title>Whole genome assembly and annotation of the endangered Caribbean coral Acropora cervicornis.</title>
        <authorList>
            <person name="Selwyn J.D."/>
            <person name="Vollmer S.V."/>
        </authorList>
    </citation>
    <scope>NUCLEOTIDE SEQUENCE</scope>
    <source>
        <strain evidence="3">K2</strain>
    </source>
</reference>
<sequence length="182" mass="20977">MTDDDDEALGLFTAEDSRKKRHASIQVSVMLDQKSCEMQLDTGATVSILPKTLYDQQFNQWPLRSIKVYGEVWLPVVYDQQKRVFPLIVVVGDGPPLLGRNWLKEVQLNWHNIFLVSKTDTLSDILRRHDKVFNKGLRTIKGFKADIKLQDGAKSVFCKARTVPTLYAKKLKKSWTVWKVKE</sequence>
<gene>
    <name evidence="3" type="ORF">P5673_003020</name>
</gene>
<dbReference type="SUPFAM" id="SSF50630">
    <property type="entry name" value="Acid proteases"/>
    <property type="match status" value="1"/>
</dbReference>
<dbReference type="EMBL" id="JARQWQ010000005">
    <property type="protein sequence ID" value="KAK2571652.1"/>
    <property type="molecule type" value="Genomic_DNA"/>
</dbReference>
<name>A0AAD9VF36_ACRCE</name>
<protein>
    <recommendedName>
        <fullName evidence="2">Peptidase A2 domain-containing protein</fullName>
    </recommendedName>
</protein>
<keyword evidence="1" id="KW-0378">Hydrolase</keyword>
<evidence type="ECO:0000259" key="2">
    <source>
        <dbReference type="PROSITE" id="PS50175"/>
    </source>
</evidence>
<reference evidence="3" key="2">
    <citation type="journal article" date="2023" name="Science">
        <title>Genomic signatures of disease resistance in endangered staghorn corals.</title>
        <authorList>
            <person name="Vollmer S.V."/>
            <person name="Selwyn J.D."/>
            <person name="Despard B.A."/>
            <person name="Roesel C.L."/>
        </authorList>
    </citation>
    <scope>NUCLEOTIDE SEQUENCE</scope>
    <source>
        <strain evidence="3">K2</strain>
    </source>
</reference>
<feature type="domain" description="Peptidase A2" evidence="2">
    <location>
        <begin position="36"/>
        <end position="70"/>
    </location>
</feature>